<evidence type="ECO:0000256" key="6">
    <source>
        <dbReference type="SAM" id="Phobius"/>
    </source>
</evidence>
<dbReference type="RefSeq" id="WP_184654785.1">
    <property type="nucleotide sequence ID" value="NZ_JACHBU010000004.1"/>
</dbReference>
<feature type="transmembrane region" description="Helical" evidence="6">
    <location>
        <begin position="228"/>
        <end position="246"/>
    </location>
</feature>
<evidence type="ECO:0000313" key="8">
    <source>
        <dbReference type="EMBL" id="MBB6509061.1"/>
    </source>
</evidence>
<feature type="transmembrane region" description="Helical" evidence="6">
    <location>
        <begin position="143"/>
        <end position="165"/>
    </location>
</feature>
<reference evidence="8 9" key="1">
    <citation type="submission" date="2020-08" db="EMBL/GenBank/DDBJ databases">
        <title>The Agave Microbiome: Exploring the role of microbial communities in plant adaptations to desert environments.</title>
        <authorList>
            <person name="Partida-Martinez L.P."/>
        </authorList>
    </citation>
    <scope>NUCLEOTIDE SEQUENCE [LARGE SCALE GENOMIC DNA]</scope>
    <source>
        <strain evidence="8 9">AS3.12</strain>
    </source>
</reference>
<dbReference type="PROSITE" id="PS50850">
    <property type="entry name" value="MFS"/>
    <property type="match status" value="1"/>
</dbReference>
<dbReference type="Gene3D" id="1.20.1720.10">
    <property type="entry name" value="Multidrug resistance protein D"/>
    <property type="match status" value="1"/>
</dbReference>
<feature type="transmembrane region" description="Helical" evidence="6">
    <location>
        <begin position="21"/>
        <end position="42"/>
    </location>
</feature>
<dbReference type="Pfam" id="PF07690">
    <property type="entry name" value="MFS_1"/>
    <property type="match status" value="1"/>
</dbReference>
<accession>A0A7X0JK41</accession>
<feature type="transmembrane region" description="Helical" evidence="6">
    <location>
        <begin position="435"/>
        <end position="457"/>
    </location>
</feature>
<dbReference type="Gene3D" id="1.20.1250.20">
    <property type="entry name" value="MFS general substrate transporter like domains"/>
    <property type="match status" value="1"/>
</dbReference>
<dbReference type="GO" id="GO:0016020">
    <property type="term" value="C:membrane"/>
    <property type="evidence" value="ECO:0007669"/>
    <property type="project" value="UniProtKB-SubCell"/>
</dbReference>
<evidence type="ECO:0000256" key="4">
    <source>
        <dbReference type="ARBA" id="ARBA00022989"/>
    </source>
</evidence>
<evidence type="ECO:0000256" key="2">
    <source>
        <dbReference type="ARBA" id="ARBA00022448"/>
    </source>
</evidence>
<evidence type="ECO:0000313" key="9">
    <source>
        <dbReference type="Proteomes" id="UP000585437"/>
    </source>
</evidence>
<feature type="transmembrane region" description="Helical" evidence="6">
    <location>
        <begin position="171"/>
        <end position="191"/>
    </location>
</feature>
<keyword evidence="2" id="KW-0813">Transport</keyword>
<gene>
    <name evidence="8" type="ORF">F4695_002418</name>
</gene>
<keyword evidence="4 6" id="KW-1133">Transmembrane helix</keyword>
<comment type="caution">
    <text evidence="8">The sequence shown here is derived from an EMBL/GenBank/DDBJ whole genome shotgun (WGS) entry which is preliminary data.</text>
</comment>
<keyword evidence="9" id="KW-1185">Reference proteome</keyword>
<comment type="subcellular location">
    <subcellularLocation>
        <location evidence="1">Membrane</location>
        <topology evidence="1">Multi-pass membrane protein</topology>
    </subcellularLocation>
</comment>
<name>A0A7X0JK41_9HYPH</name>
<protein>
    <submittedName>
        <fullName evidence="8">MFS family permease</fullName>
    </submittedName>
</protein>
<feature type="transmembrane region" description="Helical" evidence="6">
    <location>
        <begin position="114"/>
        <end position="131"/>
    </location>
</feature>
<dbReference type="SUPFAM" id="SSF103473">
    <property type="entry name" value="MFS general substrate transporter"/>
    <property type="match status" value="1"/>
</dbReference>
<evidence type="ECO:0000256" key="5">
    <source>
        <dbReference type="ARBA" id="ARBA00023136"/>
    </source>
</evidence>
<dbReference type="Proteomes" id="UP000585437">
    <property type="component" value="Unassembled WGS sequence"/>
</dbReference>
<feature type="domain" description="Major facilitator superfamily (MFS) profile" evidence="7">
    <location>
        <begin position="20"/>
        <end position="458"/>
    </location>
</feature>
<sequence length="465" mass="48048">MLTRTDTGWKTLLSGRNGLMLGLISAGIGLHAFNQFAIVAAMPLAAAELGGRDWFSWVYSLYFIGSIAGGTSAAYLRDRLGVKSSLFWSMALFSLGGLMAVLAPSFFFIVAGRLLQGIADGLIVAICYSLIPANFSSAVTAKVFAVEATVWAVAALLGPLIGGLLAEAFSWHAAFLAVTPFLILLGLFTLLTTPETGSAAKAAFAPLAVALCVTASFIFALSSATGVIGWQVACLVLGSLALALTVTTDGKLGPRLFPAGAFRLGSVIGHGIWMLFLMSAGHASGATYLALIIRDVWGIGPAAVGYIVVAMALTWSAVAMASSRIKSLKGRHFAMRAGPLFQLAGFLMIAVSIDVREILLVVLSQMAIGTGFGLSWAAINQASMEAAGDEERDRASALLPTMSTAGYAVGSALAGMIAAATGLTRQLSQGDPGQVAYWLYGTSAAAALVTFLLGFGVRLKAGNKG</sequence>
<dbReference type="InterPro" id="IPR020846">
    <property type="entry name" value="MFS_dom"/>
</dbReference>
<feature type="transmembrane region" description="Helical" evidence="6">
    <location>
        <begin position="399"/>
        <end position="423"/>
    </location>
</feature>
<evidence type="ECO:0000256" key="1">
    <source>
        <dbReference type="ARBA" id="ARBA00004141"/>
    </source>
</evidence>
<dbReference type="PANTHER" id="PTHR42718:SF9">
    <property type="entry name" value="MAJOR FACILITATOR SUPERFAMILY MULTIDRUG TRANSPORTER MFSC"/>
    <property type="match status" value="1"/>
</dbReference>
<proteinExistence type="predicted"/>
<keyword evidence="5 6" id="KW-0472">Membrane</keyword>
<dbReference type="GO" id="GO:0022857">
    <property type="term" value="F:transmembrane transporter activity"/>
    <property type="evidence" value="ECO:0007669"/>
    <property type="project" value="InterPro"/>
</dbReference>
<feature type="transmembrane region" description="Helical" evidence="6">
    <location>
        <begin position="54"/>
        <end position="75"/>
    </location>
</feature>
<dbReference type="EMBL" id="JACHBU010000004">
    <property type="protein sequence ID" value="MBB6509061.1"/>
    <property type="molecule type" value="Genomic_DNA"/>
</dbReference>
<evidence type="ECO:0000256" key="3">
    <source>
        <dbReference type="ARBA" id="ARBA00022692"/>
    </source>
</evidence>
<dbReference type="AlphaFoldDB" id="A0A7X0JK41"/>
<feature type="transmembrane region" description="Helical" evidence="6">
    <location>
        <begin position="333"/>
        <end position="353"/>
    </location>
</feature>
<dbReference type="InterPro" id="IPR011701">
    <property type="entry name" value="MFS"/>
</dbReference>
<feature type="transmembrane region" description="Helical" evidence="6">
    <location>
        <begin position="87"/>
        <end position="108"/>
    </location>
</feature>
<feature type="transmembrane region" description="Helical" evidence="6">
    <location>
        <begin position="203"/>
        <end position="222"/>
    </location>
</feature>
<organism evidence="8 9">
    <name type="scientific">Rhizobium soli</name>
    <dbReference type="NCBI Taxonomy" id="424798"/>
    <lineage>
        <taxon>Bacteria</taxon>
        <taxon>Pseudomonadati</taxon>
        <taxon>Pseudomonadota</taxon>
        <taxon>Alphaproteobacteria</taxon>
        <taxon>Hyphomicrobiales</taxon>
        <taxon>Rhizobiaceae</taxon>
        <taxon>Rhizobium/Agrobacterium group</taxon>
        <taxon>Rhizobium</taxon>
    </lineage>
</organism>
<evidence type="ECO:0000259" key="7">
    <source>
        <dbReference type="PROSITE" id="PS50850"/>
    </source>
</evidence>
<feature type="transmembrane region" description="Helical" evidence="6">
    <location>
        <begin position="359"/>
        <end position="379"/>
    </location>
</feature>
<dbReference type="InterPro" id="IPR036259">
    <property type="entry name" value="MFS_trans_sf"/>
</dbReference>
<feature type="transmembrane region" description="Helical" evidence="6">
    <location>
        <begin position="267"/>
        <end position="293"/>
    </location>
</feature>
<feature type="transmembrane region" description="Helical" evidence="6">
    <location>
        <begin position="299"/>
        <end position="321"/>
    </location>
</feature>
<dbReference type="PANTHER" id="PTHR42718">
    <property type="entry name" value="MAJOR FACILITATOR SUPERFAMILY MULTIDRUG TRANSPORTER MFSC"/>
    <property type="match status" value="1"/>
</dbReference>
<keyword evidence="3 6" id="KW-0812">Transmembrane</keyword>